<dbReference type="PANTHER" id="PTHR46082">
    <property type="entry name" value="ATP/GTP-BINDING PROTEIN-RELATED"/>
    <property type="match status" value="1"/>
</dbReference>
<dbReference type="InterPro" id="IPR000845">
    <property type="entry name" value="Nucleoside_phosphorylase_d"/>
</dbReference>
<organism evidence="3 4">
    <name type="scientific">Beauveria brongniartii RCEF 3172</name>
    <dbReference type="NCBI Taxonomy" id="1081107"/>
    <lineage>
        <taxon>Eukaryota</taxon>
        <taxon>Fungi</taxon>
        <taxon>Dikarya</taxon>
        <taxon>Ascomycota</taxon>
        <taxon>Pezizomycotina</taxon>
        <taxon>Sordariomycetes</taxon>
        <taxon>Hypocreomycetidae</taxon>
        <taxon>Hypocreales</taxon>
        <taxon>Cordycipitaceae</taxon>
        <taxon>Beauveria</taxon>
        <taxon>Beauveria brongniartii</taxon>
    </lineage>
</organism>
<protein>
    <submittedName>
        <fullName evidence="3">Nucleoside phosphorylase domain protein</fullName>
    </submittedName>
</protein>
<feature type="domain" description="Nucleoside phosphorylase" evidence="2">
    <location>
        <begin position="18"/>
        <end position="294"/>
    </location>
</feature>
<evidence type="ECO:0000259" key="2">
    <source>
        <dbReference type="Pfam" id="PF01048"/>
    </source>
</evidence>
<dbReference type="OrthoDB" id="1658288at2759"/>
<comment type="caution">
    <text evidence="3">The sequence shown here is derived from an EMBL/GenBank/DDBJ whole genome shotgun (WGS) entry which is preliminary data.</text>
</comment>
<dbReference type="AlphaFoldDB" id="A0A166WN00"/>
<dbReference type="GO" id="GO:0009116">
    <property type="term" value="P:nucleoside metabolic process"/>
    <property type="evidence" value="ECO:0007669"/>
    <property type="project" value="InterPro"/>
</dbReference>
<feature type="coiled-coil region" evidence="1">
    <location>
        <begin position="422"/>
        <end position="487"/>
    </location>
</feature>
<dbReference type="EMBL" id="AZHA01000047">
    <property type="protein sequence ID" value="OAA34908.1"/>
    <property type="molecule type" value="Genomic_DNA"/>
</dbReference>
<dbReference type="InterPro" id="IPR053137">
    <property type="entry name" value="NLR-like"/>
</dbReference>
<accession>A0A166WN00</accession>
<dbReference type="SUPFAM" id="SSF53167">
    <property type="entry name" value="Purine and uridine phosphorylases"/>
    <property type="match status" value="1"/>
</dbReference>
<reference evidence="3 4" key="1">
    <citation type="journal article" date="2016" name="Genome Biol. Evol.">
        <title>Divergent and convergent evolution of fungal pathogenicity.</title>
        <authorList>
            <person name="Shang Y."/>
            <person name="Xiao G."/>
            <person name="Zheng P."/>
            <person name="Cen K."/>
            <person name="Zhan S."/>
            <person name="Wang C."/>
        </authorList>
    </citation>
    <scope>NUCLEOTIDE SEQUENCE [LARGE SCALE GENOMIC DNA]</scope>
    <source>
        <strain evidence="3 4">RCEF 3172</strain>
    </source>
</reference>
<gene>
    <name evidence="3" type="ORF">BBO_08995</name>
</gene>
<keyword evidence="4" id="KW-1185">Reference proteome</keyword>
<dbReference type="GO" id="GO:0003824">
    <property type="term" value="F:catalytic activity"/>
    <property type="evidence" value="ECO:0007669"/>
    <property type="project" value="InterPro"/>
</dbReference>
<evidence type="ECO:0000313" key="3">
    <source>
        <dbReference type="EMBL" id="OAA34908.1"/>
    </source>
</evidence>
<evidence type="ECO:0000313" key="4">
    <source>
        <dbReference type="Proteomes" id="UP000076863"/>
    </source>
</evidence>
<proteinExistence type="predicted"/>
<sequence>MDMPSPNLPRPTSRRSYEIALICALPFEAAACDALFDCRWPTFDRAKGDSNAYSIGSIGQHNVVLAYMPSMGKASAAGVARGCRSTFPNIKLAVVVGVCGVSPFTPELDSQREEILLGDVIISEGIVQHDLGQQLPATFVRKDRPLESLERPSNEIRAILAKLKAQRKAFSLETAFNLSLLQVQLEHSAQYPGMAKDRLFSATYRHIGDKQSCDEARCSGELVPRSRLKNDGSNLQPAIHFGLVASGDTVMKSGEHRDAIVAREKVIAFEMEGAGVWGTFPCILIKGACDYADSHKSKQWQAYAAATAAACTKAFLTHWESSFSREISLDEISVLLDRAKNQSASARWRLANSDEKLKASDDINKSTQPVIYQLNQALDTNFAGAKSVIASNKDIALELQCEEEAAHETVDKLMMALYAVQKQEEQDDLSKMRSQRDRLQDECNKLQQTAEELKAKHEATEAEVEALEAKVEEAERLRRENENESKGAFATVLSWIVWIARCGSYYRN</sequence>
<evidence type="ECO:0000256" key="1">
    <source>
        <dbReference type="SAM" id="Coils"/>
    </source>
</evidence>
<dbReference type="PANTHER" id="PTHR46082:SF6">
    <property type="entry name" value="AAA+ ATPASE DOMAIN-CONTAINING PROTEIN-RELATED"/>
    <property type="match status" value="1"/>
</dbReference>
<name>A0A166WN00_9HYPO</name>
<dbReference type="Gene3D" id="3.40.50.1580">
    <property type="entry name" value="Nucleoside phosphorylase domain"/>
    <property type="match status" value="1"/>
</dbReference>
<keyword evidence="1" id="KW-0175">Coiled coil</keyword>
<dbReference type="Pfam" id="PF01048">
    <property type="entry name" value="PNP_UDP_1"/>
    <property type="match status" value="1"/>
</dbReference>
<dbReference type="Proteomes" id="UP000076863">
    <property type="component" value="Unassembled WGS sequence"/>
</dbReference>
<dbReference type="InterPro" id="IPR035994">
    <property type="entry name" value="Nucleoside_phosphorylase_sf"/>
</dbReference>